<feature type="coiled-coil region" evidence="1">
    <location>
        <begin position="6"/>
        <end position="33"/>
    </location>
</feature>
<feature type="non-terminal residue" evidence="2">
    <location>
        <position position="1"/>
    </location>
</feature>
<comment type="caution">
    <text evidence="2">The sequence shown here is derived from an EMBL/GenBank/DDBJ whole genome shotgun (WGS) entry which is preliminary data.</text>
</comment>
<evidence type="ECO:0000313" key="2">
    <source>
        <dbReference type="EMBL" id="CAF5039058.1"/>
    </source>
</evidence>
<evidence type="ECO:0000256" key="1">
    <source>
        <dbReference type="SAM" id="Coils"/>
    </source>
</evidence>
<dbReference type="AlphaFoldDB" id="A0A822C881"/>
<sequence length="40" mass="4806">FLQQQLSQAHGQIQALQVQLKQQQQINHQQEMQQQQNLHE</sequence>
<organism evidence="2 3">
    <name type="scientific">Rotaria socialis</name>
    <dbReference type="NCBI Taxonomy" id="392032"/>
    <lineage>
        <taxon>Eukaryota</taxon>
        <taxon>Metazoa</taxon>
        <taxon>Spiralia</taxon>
        <taxon>Gnathifera</taxon>
        <taxon>Rotifera</taxon>
        <taxon>Eurotatoria</taxon>
        <taxon>Bdelloidea</taxon>
        <taxon>Philodinida</taxon>
        <taxon>Philodinidae</taxon>
        <taxon>Rotaria</taxon>
    </lineage>
</organism>
<proteinExistence type="predicted"/>
<dbReference type="Proteomes" id="UP000663848">
    <property type="component" value="Unassembled WGS sequence"/>
</dbReference>
<accession>A0A822C881</accession>
<keyword evidence="1" id="KW-0175">Coiled coil</keyword>
<name>A0A822C881_9BILA</name>
<protein>
    <submittedName>
        <fullName evidence="2">Uncharacterized protein</fullName>
    </submittedName>
</protein>
<reference evidence="2" key="1">
    <citation type="submission" date="2021-02" db="EMBL/GenBank/DDBJ databases">
        <authorList>
            <person name="Nowell W R."/>
        </authorList>
    </citation>
    <scope>NUCLEOTIDE SEQUENCE</scope>
</reference>
<evidence type="ECO:0000313" key="3">
    <source>
        <dbReference type="Proteomes" id="UP000663848"/>
    </source>
</evidence>
<gene>
    <name evidence="2" type="ORF">QYT958_LOCUS41244</name>
</gene>
<dbReference type="EMBL" id="CAJOBR010046199">
    <property type="protein sequence ID" value="CAF5039058.1"/>
    <property type="molecule type" value="Genomic_DNA"/>
</dbReference>